<evidence type="ECO:0000313" key="4">
    <source>
        <dbReference type="Proteomes" id="UP000642993"/>
    </source>
</evidence>
<dbReference type="AlphaFoldDB" id="A0A927JES2"/>
<comment type="caution">
    <text evidence="3">The sequence shown here is derived from an EMBL/GenBank/DDBJ whole genome shotgun (WGS) entry which is preliminary data.</text>
</comment>
<dbReference type="InterPro" id="IPR020941">
    <property type="entry name" value="SUFU-like_domain"/>
</dbReference>
<gene>
    <name evidence="3" type="ORF">HT102_14990</name>
</gene>
<name>A0A927JES2_9ACTN</name>
<protein>
    <submittedName>
        <fullName evidence="3">Suppressor of fused domain protein</fullName>
    </submittedName>
</protein>
<feature type="compositionally biased region" description="Gly residues" evidence="1">
    <location>
        <begin position="13"/>
        <end position="29"/>
    </location>
</feature>
<evidence type="ECO:0000259" key="2">
    <source>
        <dbReference type="Pfam" id="PF05076"/>
    </source>
</evidence>
<accession>A0A927JES2</accession>
<dbReference type="Proteomes" id="UP000642993">
    <property type="component" value="Unassembled WGS sequence"/>
</dbReference>
<feature type="region of interest" description="Disordered" evidence="1">
    <location>
        <begin position="1"/>
        <end position="35"/>
    </location>
</feature>
<keyword evidence="4" id="KW-1185">Reference proteome</keyword>
<evidence type="ECO:0000313" key="3">
    <source>
        <dbReference type="EMBL" id="MBD8507793.1"/>
    </source>
</evidence>
<organism evidence="3 4">
    <name type="scientific">Lolliginicoccus lacisalsi</name>
    <dbReference type="NCBI Taxonomy" id="2742202"/>
    <lineage>
        <taxon>Bacteria</taxon>
        <taxon>Bacillati</taxon>
        <taxon>Actinomycetota</taxon>
        <taxon>Actinomycetes</taxon>
        <taxon>Mycobacteriales</taxon>
        <taxon>Hoyosellaceae</taxon>
        <taxon>Lolliginicoccus</taxon>
    </lineage>
</organism>
<evidence type="ECO:0000256" key="1">
    <source>
        <dbReference type="SAM" id="MobiDB-lite"/>
    </source>
</evidence>
<sequence>MPSFPDFSHSGSTGPGSTGPGSTGPGSTGSGPDVPALVRAHVTRALDLGEPAAASVTFLGVDPVTVLRYGPSASRMVHYVSCGCSASPMGDPADMLADPLRGPRAEIVLRLRGGADEVLRSFAVIAAAPAVEGLILAEDALIDLSEPLWPGSAFTAVLLGPSILPPVELPEPSSPVEFLDAVPITATEAAWMRIKGAGALREAWTEAGIDTTDPARSAVRIT</sequence>
<proteinExistence type="predicted"/>
<dbReference type="Pfam" id="PF05076">
    <property type="entry name" value="SUFU"/>
    <property type="match status" value="1"/>
</dbReference>
<feature type="domain" description="Suppressor of fused-like" evidence="2">
    <location>
        <begin position="61"/>
        <end position="216"/>
    </location>
</feature>
<dbReference type="EMBL" id="JACYWE010000010">
    <property type="protein sequence ID" value="MBD8507793.1"/>
    <property type="molecule type" value="Genomic_DNA"/>
</dbReference>
<reference evidence="3" key="1">
    <citation type="submission" date="2020-09" db="EMBL/GenBank/DDBJ databases">
        <title>Hoyosella lacisalsi sp. nov., a halotolerant actinobacterium isolated from soil of Lake Gudzhirganskoe.</title>
        <authorList>
            <person name="Yang Q."/>
            <person name="Guo P.Y."/>
            <person name="Liu S.W."/>
            <person name="Li F.N."/>
            <person name="Sun C.H."/>
        </authorList>
    </citation>
    <scope>NUCLEOTIDE SEQUENCE</scope>
    <source>
        <strain evidence="3">G463</strain>
    </source>
</reference>